<dbReference type="SUPFAM" id="SSF53681">
    <property type="entry name" value="Aspartate/glutamate racemase"/>
    <property type="match status" value="2"/>
</dbReference>
<feature type="binding site" evidence="7">
    <location>
        <begin position="53"/>
        <end position="54"/>
    </location>
    <ligand>
        <name>substrate</name>
    </ligand>
</feature>
<dbReference type="Proteomes" id="UP001221686">
    <property type="component" value="Unassembled WGS sequence"/>
</dbReference>
<reference evidence="8 9" key="1">
    <citation type="submission" date="2022-11" db="EMBL/GenBank/DDBJ databases">
        <title>Minimal conservation of predation-associated metabolite biosynthetic gene clusters underscores biosynthetic potential of Myxococcota including descriptions for ten novel species: Archangium lansinium sp. nov., Myxococcus landrumus sp. nov., Nannocystis bai.</title>
        <authorList>
            <person name="Ahearne A."/>
            <person name="Stevens C."/>
            <person name="Dowd S."/>
        </authorList>
    </citation>
    <scope>NUCLEOTIDE SEQUENCE [LARGE SCALE GENOMIC DNA]</scope>
    <source>
        <strain evidence="8 9">BB15-2</strain>
    </source>
</reference>
<dbReference type="InterPro" id="IPR018187">
    <property type="entry name" value="Asp/Glu_racemase_AS_1"/>
</dbReference>
<proteinExistence type="inferred from homology"/>
<evidence type="ECO:0000256" key="3">
    <source>
        <dbReference type="ARBA" id="ARBA00022960"/>
    </source>
</evidence>
<evidence type="ECO:0000256" key="5">
    <source>
        <dbReference type="ARBA" id="ARBA00023235"/>
    </source>
</evidence>
<dbReference type="PROSITE" id="PS00923">
    <property type="entry name" value="ASP_GLU_RACEMASE_1"/>
    <property type="match status" value="1"/>
</dbReference>
<evidence type="ECO:0000313" key="8">
    <source>
        <dbReference type="EMBL" id="MDC0717090.1"/>
    </source>
</evidence>
<name>A0ABT5DTZ8_9BACT</name>
<dbReference type="RefSeq" id="WP_272085576.1">
    <property type="nucleotide sequence ID" value="NZ_JAQNDL010000001.1"/>
</dbReference>
<sequence length="288" mass="29469">MTGSRGEAEATVADLPIGVFDSGVGGLTVLRSLRAALPDERFIYLGDTARLPYGTKSGETVTRYAEQAARVLVGRGIKLLVVACNTASSVALGHLAAVFAPLPVIGVIEPGAAAACAASVSGQIGVIATEGTVRGGAYERAIRAARPAAEVESIACQLFVALAEEGWVSGPVAEAVAQRYLAGVVGERPALDCLVLGCTHFPVLRQAIATAVGPRVRLVDSAETTAEVVVDCLLRSDLRAGPRTRGQGGAGQAGVRFLATDAPARFARVGAVFLGEAIAPEDVELVDL</sequence>
<keyword evidence="9" id="KW-1185">Reference proteome</keyword>
<comment type="function">
    <text evidence="7">Provides the (R)-glutamate required for cell wall biosynthesis.</text>
</comment>
<dbReference type="InterPro" id="IPR015942">
    <property type="entry name" value="Asp/Glu/hydantoin_racemase"/>
</dbReference>
<dbReference type="EMBL" id="JAQNDL010000001">
    <property type="protein sequence ID" value="MDC0717090.1"/>
    <property type="molecule type" value="Genomic_DNA"/>
</dbReference>
<feature type="binding site" evidence="7">
    <location>
        <begin position="199"/>
        <end position="200"/>
    </location>
    <ligand>
        <name>substrate</name>
    </ligand>
</feature>
<dbReference type="InterPro" id="IPR001920">
    <property type="entry name" value="Asp/Glu_race"/>
</dbReference>
<dbReference type="PROSITE" id="PS00924">
    <property type="entry name" value="ASP_GLU_RACEMASE_2"/>
    <property type="match status" value="1"/>
</dbReference>
<dbReference type="Gene3D" id="3.40.50.1860">
    <property type="match status" value="2"/>
</dbReference>
<evidence type="ECO:0000256" key="7">
    <source>
        <dbReference type="HAMAP-Rule" id="MF_00258"/>
    </source>
</evidence>
<accession>A0ABT5DTZ8</accession>
<feature type="binding site" evidence="7">
    <location>
        <begin position="21"/>
        <end position="22"/>
    </location>
    <ligand>
        <name>substrate</name>
    </ligand>
</feature>
<organism evidence="8 9">
    <name type="scientific">Nannocystis bainbridge</name>
    <dbReference type="NCBI Taxonomy" id="2995303"/>
    <lineage>
        <taxon>Bacteria</taxon>
        <taxon>Pseudomonadati</taxon>
        <taxon>Myxococcota</taxon>
        <taxon>Polyangia</taxon>
        <taxon>Nannocystales</taxon>
        <taxon>Nannocystaceae</taxon>
        <taxon>Nannocystis</taxon>
    </lineage>
</organism>
<feature type="binding site" evidence="7">
    <location>
        <begin position="85"/>
        <end position="86"/>
    </location>
    <ligand>
        <name>substrate</name>
    </ligand>
</feature>
<comment type="caution">
    <text evidence="8">The sequence shown here is derived from an EMBL/GenBank/DDBJ whole genome shotgun (WGS) entry which is preliminary data.</text>
</comment>
<dbReference type="PANTHER" id="PTHR21198">
    <property type="entry name" value="GLUTAMATE RACEMASE"/>
    <property type="match status" value="1"/>
</dbReference>
<dbReference type="HAMAP" id="MF_00258">
    <property type="entry name" value="Glu_racemase"/>
    <property type="match status" value="1"/>
</dbReference>
<keyword evidence="6 7" id="KW-0961">Cell wall biogenesis/degradation</keyword>
<keyword evidence="3 7" id="KW-0133">Cell shape</keyword>
<gene>
    <name evidence="7 8" type="primary">murI</name>
    <name evidence="8" type="ORF">POL25_09315</name>
</gene>
<dbReference type="PANTHER" id="PTHR21198:SF2">
    <property type="entry name" value="GLUTAMATE RACEMASE"/>
    <property type="match status" value="1"/>
</dbReference>
<comment type="similarity">
    <text evidence="7">Belongs to the aspartate/glutamate racemases family.</text>
</comment>
<dbReference type="GO" id="GO:0008881">
    <property type="term" value="F:glutamate racemase activity"/>
    <property type="evidence" value="ECO:0007669"/>
    <property type="project" value="UniProtKB-EC"/>
</dbReference>
<evidence type="ECO:0000256" key="1">
    <source>
        <dbReference type="ARBA" id="ARBA00001602"/>
    </source>
</evidence>
<evidence type="ECO:0000256" key="6">
    <source>
        <dbReference type="ARBA" id="ARBA00023316"/>
    </source>
</evidence>
<keyword evidence="4 7" id="KW-0573">Peptidoglycan synthesis</keyword>
<evidence type="ECO:0000313" key="9">
    <source>
        <dbReference type="Proteomes" id="UP001221686"/>
    </source>
</evidence>
<dbReference type="EC" id="5.1.1.3" evidence="2 7"/>
<protein>
    <recommendedName>
        <fullName evidence="2 7">Glutamate racemase</fullName>
        <ecNumber evidence="2 7">5.1.1.3</ecNumber>
    </recommendedName>
</protein>
<dbReference type="NCBIfam" id="TIGR00067">
    <property type="entry name" value="glut_race"/>
    <property type="match status" value="1"/>
</dbReference>
<comment type="catalytic activity">
    <reaction evidence="1 7">
        <text>L-glutamate = D-glutamate</text>
        <dbReference type="Rhea" id="RHEA:12813"/>
        <dbReference type="ChEBI" id="CHEBI:29985"/>
        <dbReference type="ChEBI" id="CHEBI:29986"/>
        <dbReference type="EC" id="5.1.1.3"/>
    </reaction>
</comment>
<evidence type="ECO:0000256" key="2">
    <source>
        <dbReference type="ARBA" id="ARBA00013090"/>
    </source>
</evidence>
<evidence type="ECO:0000256" key="4">
    <source>
        <dbReference type="ARBA" id="ARBA00022984"/>
    </source>
</evidence>
<feature type="active site" description="Proton donor/acceptor" evidence="7">
    <location>
        <position position="84"/>
    </location>
</feature>
<keyword evidence="5 7" id="KW-0413">Isomerase</keyword>
<dbReference type="Pfam" id="PF01177">
    <property type="entry name" value="Asp_Glu_race"/>
    <property type="match status" value="1"/>
</dbReference>
<comment type="pathway">
    <text evidence="7">Cell wall biogenesis; peptidoglycan biosynthesis.</text>
</comment>
<feature type="active site" description="Proton donor/acceptor" evidence="7">
    <location>
        <position position="198"/>
    </location>
</feature>
<dbReference type="InterPro" id="IPR033134">
    <property type="entry name" value="Asp/Glu_racemase_AS_2"/>
</dbReference>
<dbReference type="InterPro" id="IPR004391">
    <property type="entry name" value="Glu_race"/>
</dbReference>